<dbReference type="SUPFAM" id="SSF55620">
    <property type="entry name" value="Tetrahydrobiopterin biosynthesis enzymes-like"/>
    <property type="match status" value="1"/>
</dbReference>
<dbReference type="PANTHER" id="PTHR11109">
    <property type="entry name" value="GTP CYCLOHYDROLASE I"/>
    <property type="match status" value="1"/>
</dbReference>
<evidence type="ECO:0000256" key="3">
    <source>
        <dbReference type="ARBA" id="ARBA00022801"/>
    </source>
</evidence>
<name>X1RMF1_9ZZZZ</name>
<dbReference type="UniPathway" id="UPA00848">
    <property type="reaction ID" value="UER00151"/>
</dbReference>
<dbReference type="InterPro" id="IPR043133">
    <property type="entry name" value="GTP-CH-I_C/QueF"/>
</dbReference>
<accession>X1RMF1</accession>
<dbReference type="GO" id="GO:0005525">
    <property type="term" value="F:GTP binding"/>
    <property type="evidence" value="ECO:0007669"/>
    <property type="project" value="TreeGrafter"/>
</dbReference>
<organism evidence="5">
    <name type="scientific">marine sediment metagenome</name>
    <dbReference type="NCBI Taxonomy" id="412755"/>
    <lineage>
        <taxon>unclassified sequences</taxon>
        <taxon>metagenomes</taxon>
        <taxon>ecological metagenomes</taxon>
    </lineage>
</organism>
<dbReference type="PANTHER" id="PTHR11109:SF7">
    <property type="entry name" value="GTP CYCLOHYDROLASE 1"/>
    <property type="match status" value="1"/>
</dbReference>
<evidence type="ECO:0000256" key="1">
    <source>
        <dbReference type="ARBA" id="ARBA00005080"/>
    </source>
</evidence>
<evidence type="ECO:0000256" key="2">
    <source>
        <dbReference type="ARBA" id="ARBA00012715"/>
    </source>
</evidence>
<dbReference type="EC" id="3.5.4.16" evidence="2"/>
<evidence type="ECO:0000313" key="5">
    <source>
        <dbReference type="EMBL" id="GAI81823.1"/>
    </source>
</evidence>
<dbReference type="Gene3D" id="3.30.1130.10">
    <property type="match status" value="1"/>
</dbReference>
<dbReference type="GO" id="GO:0046654">
    <property type="term" value="P:tetrahydrofolate biosynthetic process"/>
    <property type="evidence" value="ECO:0007669"/>
    <property type="project" value="InterPro"/>
</dbReference>
<dbReference type="GO" id="GO:0005737">
    <property type="term" value="C:cytoplasm"/>
    <property type="evidence" value="ECO:0007669"/>
    <property type="project" value="TreeGrafter"/>
</dbReference>
<comment type="caution">
    <text evidence="5">The sequence shown here is derived from an EMBL/GenBank/DDBJ whole genome shotgun (WGS) entry which is preliminary data.</text>
</comment>
<evidence type="ECO:0000259" key="4">
    <source>
        <dbReference type="Pfam" id="PF01227"/>
    </source>
</evidence>
<keyword evidence="3" id="KW-0378">Hydrolase</keyword>
<dbReference type="EMBL" id="BARW01009547">
    <property type="protein sequence ID" value="GAI81823.1"/>
    <property type="molecule type" value="Genomic_DNA"/>
</dbReference>
<dbReference type="InterPro" id="IPR020602">
    <property type="entry name" value="GTP_CycHdrlase_I_dom"/>
</dbReference>
<dbReference type="GO" id="GO:0003934">
    <property type="term" value="F:GTP cyclohydrolase I activity"/>
    <property type="evidence" value="ECO:0007669"/>
    <property type="project" value="UniProtKB-EC"/>
</dbReference>
<comment type="pathway">
    <text evidence="1">Cofactor biosynthesis; 7,8-dihydroneopterin triphosphate biosynthesis; 7,8-dihydroneopterin triphosphate from GTP: step 1/1.</text>
</comment>
<feature type="domain" description="GTP cyclohydrolase I" evidence="4">
    <location>
        <begin position="1"/>
        <end position="64"/>
    </location>
</feature>
<dbReference type="GO" id="GO:0008270">
    <property type="term" value="F:zinc ion binding"/>
    <property type="evidence" value="ECO:0007669"/>
    <property type="project" value="TreeGrafter"/>
</dbReference>
<reference evidence="5" key="1">
    <citation type="journal article" date="2014" name="Front. Microbiol.">
        <title>High frequency of phylogenetically diverse reductive dehalogenase-homologous genes in deep subseafloor sedimentary metagenomes.</title>
        <authorList>
            <person name="Kawai M."/>
            <person name="Futagami T."/>
            <person name="Toyoda A."/>
            <person name="Takaki Y."/>
            <person name="Nishi S."/>
            <person name="Hori S."/>
            <person name="Arai W."/>
            <person name="Tsubouchi T."/>
            <person name="Morono Y."/>
            <person name="Uchiyama I."/>
            <person name="Ito T."/>
            <person name="Fujiyama A."/>
            <person name="Inagaki F."/>
            <person name="Takami H."/>
        </authorList>
    </citation>
    <scope>NUCLEOTIDE SEQUENCE</scope>
    <source>
        <strain evidence="5">Expedition CK06-06</strain>
    </source>
</reference>
<dbReference type="GO" id="GO:0006729">
    <property type="term" value="P:tetrahydrobiopterin biosynthetic process"/>
    <property type="evidence" value="ECO:0007669"/>
    <property type="project" value="TreeGrafter"/>
</dbReference>
<dbReference type="InterPro" id="IPR001474">
    <property type="entry name" value="GTP_CycHdrlase_I"/>
</dbReference>
<dbReference type="AlphaFoldDB" id="X1RMF1"/>
<gene>
    <name evidence="5" type="ORF">S12H4_19161</name>
</gene>
<dbReference type="Pfam" id="PF01227">
    <property type="entry name" value="GTP_cyclohydroI"/>
    <property type="match status" value="1"/>
</dbReference>
<proteinExistence type="predicted"/>
<protein>
    <recommendedName>
        <fullName evidence="2">GTP cyclohydrolase I</fullName>
        <ecNumber evidence="2">3.5.4.16</ecNumber>
    </recommendedName>
</protein>
<sequence length="65" mass="7197">MTTEIADALMGGLNPLGVMVVCKAQHLCMISRGVKKQNVIMVTSAVRGVFDKEIETRNEFMELIK</sequence>